<evidence type="ECO:0000256" key="1">
    <source>
        <dbReference type="SAM" id="MobiDB-lite"/>
    </source>
</evidence>
<evidence type="ECO:0000313" key="3">
    <source>
        <dbReference type="Proteomes" id="UP000499080"/>
    </source>
</evidence>
<organism evidence="2 3">
    <name type="scientific">Araneus ventricosus</name>
    <name type="common">Orbweaver spider</name>
    <name type="synonym">Epeira ventricosa</name>
    <dbReference type="NCBI Taxonomy" id="182803"/>
    <lineage>
        <taxon>Eukaryota</taxon>
        <taxon>Metazoa</taxon>
        <taxon>Ecdysozoa</taxon>
        <taxon>Arthropoda</taxon>
        <taxon>Chelicerata</taxon>
        <taxon>Arachnida</taxon>
        <taxon>Araneae</taxon>
        <taxon>Araneomorphae</taxon>
        <taxon>Entelegynae</taxon>
        <taxon>Araneoidea</taxon>
        <taxon>Araneidae</taxon>
        <taxon>Araneus</taxon>
    </lineage>
</organism>
<dbReference type="EMBL" id="BGPR01010247">
    <property type="protein sequence ID" value="GBN45111.1"/>
    <property type="molecule type" value="Genomic_DNA"/>
</dbReference>
<gene>
    <name evidence="2" type="ORF">AVEN_160270_1</name>
</gene>
<reference evidence="2 3" key="1">
    <citation type="journal article" date="2019" name="Sci. Rep.">
        <title>Orb-weaving spider Araneus ventricosus genome elucidates the spidroin gene catalogue.</title>
        <authorList>
            <person name="Kono N."/>
            <person name="Nakamura H."/>
            <person name="Ohtoshi R."/>
            <person name="Moran D.A.P."/>
            <person name="Shinohara A."/>
            <person name="Yoshida Y."/>
            <person name="Fujiwara M."/>
            <person name="Mori M."/>
            <person name="Tomita M."/>
            <person name="Arakawa K."/>
        </authorList>
    </citation>
    <scope>NUCLEOTIDE SEQUENCE [LARGE SCALE GENOMIC DNA]</scope>
</reference>
<sequence length="87" mass="9162">MAIISSADKCSVFQAAGSSAPTPPDPLLSEVSRNSRSSTQCLQLPILPQTGEGPGLVAKLQLQGKWVVLSSLDSFKDPHYGGMHVRA</sequence>
<keyword evidence="3" id="KW-1185">Reference proteome</keyword>
<feature type="region of interest" description="Disordered" evidence="1">
    <location>
        <begin position="15"/>
        <end position="34"/>
    </location>
</feature>
<accession>A0A4Y2P1E0</accession>
<evidence type="ECO:0000313" key="2">
    <source>
        <dbReference type="EMBL" id="GBN45111.1"/>
    </source>
</evidence>
<dbReference type="AlphaFoldDB" id="A0A4Y2P1E0"/>
<protein>
    <submittedName>
        <fullName evidence="2">Uncharacterized protein</fullName>
    </submittedName>
</protein>
<dbReference type="Proteomes" id="UP000499080">
    <property type="component" value="Unassembled WGS sequence"/>
</dbReference>
<proteinExistence type="predicted"/>
<name>A0A4Y2P1E0_ARAVE</name>
<comment type="caution">
    <text evidence="2">The sequence shown here is derived from an EMBL/GenBank/DDBJ whole genome shotgun (WGS) entry which is preliminary data.</text>
</comment>